<feature type="domain" description="NF-kappa-B-activating protein C-terminal" evidence="3">
    <location>
        <begin position="247"/>
        <end position="345"/>
    </location>
</feature>
<dbReference type="Proteomes" id="UP000242414">
    <property type="component" value="Unassembled WGS sequence"/>
</dbReference>
<reference evidence="4" key="1">
    <citation type="journal article" date="2016" name="Proc. Natl. Acad. Sci. U.S.A.">
        <title>Lipid metabolic changes in an early divergent fungus govern the establishment of a mutualistic symbiosis with endobacteria.</title>
        <authorList>
            <person name="Lastovetsky O.A."/>
            <person name="Gaspar M.L."/>
            <person name="Mondo S.J."/>
            <person name="LaButti K.M."/>
            <person name="Sandor L."/>
            <person name="Grigoriev I.V."/>
            <person name="Henry S.A."/>
            <person name="Pawlowska T.E."/>
        </authorList>
    </citation>
    <scope>NUCLEOTIDE SEQUENCE [LARGE SCALE GENOMIC DNA]</scope>
    <source>
        <strain evidence="4">ATCC 52814</strain>
    </source>
</reference>
<feature type="compositionally biased region" description="Acidic residues" evidence="2">
    <location>
        <begin position="189"/>
        <end position="201"/>
    </location>
</feature>
<evidence type="ECO:0000313" key="4">
    <source>
        <dbReference type="EMBL" id="ORE09626.1"/>
    </source>
</evidence>
<dbReference type="AlphaFoldDB" id="A0A1X0RCA3"/>
<feature type="compositionally biased region" description="Basic and acidic residues" evidence="2">
    <location>
        <begin position="202"/>
        <end position="211"/>
    </location>
</feature>
<dbReference type="GO" id="GO:0010468">
    <property type="term" value="P:regulation of gene expression"/>
    <property type="evidence" value="ECO:0007669"/>
    <property type="project" value="TreeGrafter"/>
</dbReference>
<feature type="compositionally biased region" description="Basic and acidic residues" evidence="2">
    <location>
        <begin position="130"/>
        <end position="140"/>
    </location>
</feature>
<dbReference type="PANTHER" id="PTHR13087:SF0">
    <property type="entry name" value="NFKB ACTIVATING PROTEIN LIKE"/>
    <property type="match status" value="1"/>
</dbReference>
<proteinExistence type="inferred from homology"/>
<dbReference type="VEuPathDB" id="FungiDB:BCV72DRAFT_333630"/>
<feature type="compositionally biased region" description="Basic and acidic residues" evidence="2">
    <location>
        <begin position="24"/>
        <end position="84"/>
    </location>
</feature>
<organism evidence="4">
    <name type="scientific">Rhizopus microsporus var. microsporus</name>
    <dbReference type="NCBI Taxonomy" id="86635"/>
    <lineage>
        <taxon>Eukaryota</taxon>
        <taxon>Fungi</taxon>
        <taxon>Fungi incertae sedis</taxon>
        <taxon>Mucoromycota</taxon>
        <taxon>Mucoromycotina</taxon>
        <taxon>Mucoromycetes</taxon>
        <taxon>Mucorales</taxon>
        <taxon>Mucorineae</taxon>
        <taxon>Rhizopodaceae</taxon>
        <taxon>Rhizopus</taxon>
    </lineage>
</organism>
<dbReference type="Pfam" id="PF06047">
    <property type="entry name" value="Nkap_C"/>
    <property type="match status" value="1"/>
</dbReference>
<dbReference type="PANTHER" id="PTHR13087">
    <property type="entry name" value="NF-KAPPA B ACTIVATING PROTEIN"/>
    <property type="match status" value="1"/>
</dbReference>
<protein>
    <submittedName>
        <fullName evidence="4">DUF926-domain-containing protein</fullName>
    </submittedName>
</protein>
<dbReference type="EMBL" id="KV921874">
    <property type="protein sequence ID" value="ORE09626.1"/>
    <property type="molecule type" value="Genomic_DNA"/>
</dbReference>
<dbReference type="GO" id="GO:0005634">
    <property type="term" value="C:nucleus"/>
    <property type="evidence" value="ECO:0007669"/>
    <property type="project" value="TreeGrafter"/>
</dbReference>
<sequence>MSERSRHMRSPSPERHSKRHYSRYRSDSREYEKRDSRDRRQRSDSRDYSPRRTSRDYSPKRRRSVSRDEDSRRRRSVSRDEDSRRKRYSRHQQELKPINNIPILPGESFSDYRTRVRNESTVTIWAPSPERPRSVSPEERRRKRSISYSDDTSSDEEEERRRKRKKHHKHKKSKKRSSKKQKKKRYSDTESESLSESEKEEEPEKILDKSQLETSEDLWVEKQVDLPQDLAPIGPVPLIENGIHNERQYGSALLPGEGSAMAAYVQQGKRIPRRGEIGLSGDQIAEFEKAGYVMSGNRHQRMNAVRLRKENQVISAEEKRLVLQHAQEQKLRRENEIISGFREILGEKLKKE</sequence>
<feature type="region of interest" description="Disordered" evidence="2">
    <location>
        <begin position="120"/>
        <end position="213"/>
    </location>
</feature>
<evidence type="ECO:0000256" key="2">
    <source>
        <dbReference type="SAM" id="MobiDB-lite"/>
    </source>
</evidence>
<evidence type="ECO:0000259" key="3">
    <source>
        <dbReference type="Pfam" id="PF06047"/>
    </source>
</evidence>
<evidence type="ECO:0000256" key="1">
    <source>
        <dbReference type="ARBA" id="ARBA00009313"/>
    </source>
</evidence>
<comment type="similarity">
    <text evidence="1">Belongs to the NKAP family.</text>
</comment>
<feature type="compositionally biased region" description="Basic residues" evidence="2">
    <location>
        <begin position="161"/>
        <end position="185"/>
    </location>
</feature>
<dbReference type="OrthoDB" id="273141at2759"/>
<gene>
    <name evidence="4" type="ORF">BCV72DRAFT_333630</name>
</gene>
<name>A0A1X0RCA3_RHIZD</name>
<accession>A0A1X0RCA3</accession>
<dbReference type="GO" id="GO:0003682">
    <property type="term" value="F:chromatin binding"/>
    <property type="evidence" value="ECO:0007669"/>
    <property type="project" value="InterPro"/>
</dbReference>
<feature type="region of interest" description="Disordered" evidence="2">
    <location>
        <begin position="1"/>
        <end position="108"/>
    </location>
</feature>
<dbReference type="InterPro" id="IPR040466">
    <property type="entry name" value="NKAP"/>
</dbReference>
<dbReference type="InterPro" id="IPR009269">
    <property type="entry name" value="NKAP_C"/>
</dbReference>